<evidence type="ECO:0000256" key="1">
    <source>
        <dbReference type="SAM" id="Phobius"/>
    </source>
</evidence>
<keyword evidence="1" id="KW-1133">Transmembrane helix</keyword>
<keyword evidence="1" id="KW-0812">Transmembrane</keyword>
<accession>T2IZ35</accession>
<sequence>MAGFLTVTIFTSPDLWLLSSGLVSQIFLGVNALLCLALVNLSLKES</sequence>
<dbReference type="Proteomes" id="UP000017981">
    <property type="component" value="Unassembled WGS sequence"/>
</dbReference>
<protein>
    <submittedName>
        <fullName evidence="3">Peptidase S8 and S53, subtilisin, kexin,sedolisin</fullName>
    </submittedName>
</protein>
<gene>
    <name evidence="3" type="ORF">CWATWH0005_3923</name>
</gene>
<proteinExistence type="predicted"/>
<organism evidence="3 4">
    <name type="scientific">Crocosphaera watsonii WH 0005</name>
    <dbReference type="NCBI Taxonomy" id="423472"/>
    <lineage>
        <taxon>Bacteria</taxon>
        <taxon>Bacillati</taxon>
        <taxon>Cyanobacteriota</taxon>
        <taxon>Cyanophyceae</taxon>
        <taxon>Oscillatoriophycideae</taxon>
        <taxon>Chroococcales</taxon>
        <taxon>Aphanothecaceae</taxon>
        <taxon>Crocosphaera</taxon>
    </lineage>
</organism>
<reference evidence="3 4" key="2">
    <citation type="submission" date="2013-09" db="EMBL/GenBank/DDBJ databases">
        <title>Whole genome comparison of six Crocosphaera watsonii strains with differing phenotypes.</title>
        <authorList>
            <person name="Bench S.R."/>
            <person name="Heller P."/>
            <person name="Frank I."/>
            <person name="Arciniega M."/>
            <person name="Shilova I.N."/>
            <person name="Zehr J.P."/>
        </authorList>
    </citation>
    <scope>NUCLEOTIDE SEQUENCE [LARGE SCALE GENOMIC DNA]</scope>
    <source>
        <strain evidence="3 4">WH 0005</strain>
    </source>
</reference>
<evidence type="ECO:0000313" key="3">
    <source>
        <dbReference type="EMBL" id="CCQ58891.1"/>
    </source>
</evidence>
<comment type="caution">
    <text evidence="3">The sequence shown here is derived from an EMBL/GenBank/DDBJ whole genome shotgun (WGS) entry which is preliminary data.</text>
</comment>
<feature type="domain" description="DUF5942" evidence="2">
    <location>
        <begin position="2"/>
        <end position="45"/>
    </location>
</feature>
<name>T2IZ35_CROWT</name>
<dbReference type="Pfam" id="PF19366">
    <property type="entry name" value="DUF5942"/>
    <property type="match status" value="1"/>
</dbReference>
<dbReference type="InterPro" id="IPR045986">
    <property type="entry name" value="DUF5942"/>
</dbReference>
<reference evidence="3 4" key="1">
    <citation type="submission" date="2013-01" db="EMBL/GenBank/DDBJ databases">
        <authorList>
            <person name="Bench S."/>
        </authorList>
    </citation>
    <scope>NUCLEOTIDE SEQUENCE [LARGE SCALE GENOMIC DNA]</scope>
    <source>
        <strain evidence="3 4">WH 0005</strain>
    </source>
</reference>
<feature type="transmembrane region" description="Helical" evidence="1">
    <location>
        <begin position="22"/>
        <end position="43"/>
    </location>
</feature>
<dbReference type="EMBL" id="CAQL01001117">
    <property type="protein sequence ID" value="CCQ58891.1"/>
    <property type="molecule type" value="Genomic_DNA"/>
</dbReference>
<evidence type="ECO:0000259" key="2">
    <source>
        <dbReference type="Pfam" id="PF19366"/>
    </source>
</evidence>
<keyword evidence="1" id="KW-0472">Membrane</keyword>
<evidence type="ECO:0000313" key="4">
    <source>
        <dbReference type="Proteomes" id="UP000017981"/>
    </source>
</evidence>
<dbReference type="AlphaFoldDB" id="T2IZ35"/>